<dbReference type="GeneID" id="97550094"/>
<accession>A0A2V2MUI4</accession>
<evidence type="ECO:0000256" key="3">
    <source>
        <dbReference type="ARBA" id="ARBA00022630"/>
    </source>
</evidence>
<organism evidence="7 8">
    <name type="scientific">Methanospirillum lacunae</name>
    <dbReference type="NCBI Taxonomy" id="668570"/>
    <lineage>
        <taxon>Archaea</taxon>
        <taxon>Methanobacteriati</taxon>
        <taxon>Methanobacteriota</taxon>
        <taxon>Stenosarchaea group</taxon>
        <taxon>Methanomicrobia</taxon>
        <taxon>Methanomicrobiales</taxon>
        <taxon>Methanospirillaceae</taxon>
        <taxon>Methanospirillum</taxon>
    </lineage>
</organism>
<dbReference type="InterPro" id="IPR017896">
    <property type="entry name" value="4Fe4S_Fe-S-bd"/>
</dbReference>
<feature type="domain" description="4Fe-4S ferredoxin-type" evidence="6">
    <location>
        <begin position="3"/>
        <end position="32"/>
    </location>
</feature>
<keyword evidence="4" id="KW-0288">FMN</keyword>
<evidence type="ECO:0000256" key="5">
    <source>
        <dbReference type="ARBA" id="ARBA00023002"/>
    </source>
</evidence>
<name>A0A2V2MUI4_9EURY</name>
<keyword evidence="5" id="KW-0560">Oxidoreductase</keyword>
<dbReference type="Gene3D" id="3.40.109.10">
    <property type="entry name" value="NADH Oxidase"/>
    <property type="match status" value="1"/>
</dbReference>
<feature type="domain" description="4Fe-4S ferredoxin-type" evidence="6">
    <location>
        <begin position="34"/>
        <end position="66"/>
    </location>
</feature>
<proteinExistence type="inferred from homology"/>
<keyword evidence="8" id="KW-1185">Reference proteome</keyword>
<keyword evidence="3" id="KW-0285">Flavoprotein</keyword>
<reference evidence="7 8" key="1">
    <citation type="submission" date="2018-05" db="EMBL/GenBank/DDBJ databases">
        <title>Draft genome of Methanospirillum lacunae Ki8-1.</title>
        <authorList>
            <person name="Dueholm M.S."/>
            <person name="Nielsen P.H."/>
            <person name="Bakmann L.F."/>
            <person name="Otzen D.E."/>
        </authorList>
    </citation>
    <scope>NUCLEOTIDE SEQUENCE [LARGE SCALE GENOMIC DNA]</scope>
    <source>
        <strain evidence="7 8">Ki8-1</strain>
    </source>
</reference>
<dbReference type="Gene3D" id="3.30.70.20">
    <property type="match status" value="1"/>
</dbReference>
<evidence type="ECO:0000256" key="4">
    <source>
        <dbReference type="ARBA" id="ARBA00022643"/>
    </source>
</evidence>
<protein>
    <submittedName>
        <fullName evidence="7">Nitroreductase</fullName>
    </submittedName>
</protein>
<comment type="similarity">
    <text evidence="2">Belongs to the nitroreductase family.</text>
</comment>
<evidence type="ECO:0000256" key="2">
    <source>
        <dbReference type="ARBA" id="ARBA00007118"/>
    </source>
</evidence>
<dbReference type="AlphaFoldDB" id="A0A2V2MUI4"/>
<comment type="caution">
    <text evidence="7">The sequence shown here is derived from an EMBL/GenBank/DDBJ whole genome shotgun (WGS) entry which is preliminary data.</text>
</comment>
<dbReference type="InterPro" id="IPR000415">
    <property type="entry name" value="Nitroreductase-like"/>
</dbReference>
<dbReference type="GO" id="GO:0016491">
    <property type="term" value="F:oxidoreductase activity"/>
    <property type="evidence" value="ECO:0007669"/>
    <property type="project" value="UniProtKB-KW"/>
</dbReference>
<gene>
    <name evidence="7" type="ORF">DK846_16800</name>
</gene>
<dbReference type="PANTHER" id="PTHR43673:SF2">
    <property type="entry name" value="NITROREDUCTASE"/>
    <property type="match status" value="1"/>
</dbReference>
<comment type="cofactor">
    <cofactor evidence="1">
        <name>FMN</name>
        <dbReference type="ChEBI" id="CHEBI:58210"/>
    </cofactor>
</comment>
<dbReference type="SUPFAM" id="SSF54862">
    <property type="entry name" value="4Fe-4S ferredoxins"/>
    <property type="match status" value="1"/>
</dbReference>
<dbReference type="EMBL" id="QGMY01000018">
    <property type="protein sequence ID" value="PWR69835.1"/>
    <property type="molecule type" value="Genomic_DNA"/>
</dbReference>
<dbReference type="RefSeq" id="WP_109970159.1">
    <property type="nucleotide sequence ID" value="NZ_CP176093.1"/>
</dbReference>
<dbReference type="PROSITE" id="PS00198">
    <property type="entry name" value="4FE4S_FER_1"/>
    <property type="match status" value="1"/>
</dbReference>
<dbReference type="InterPro" id="IPR017900">
    <property type="entry name" value="4Fe4S_Fe_S_CS"/>
</dbReference>
<evidence type="ECO:0000313" key="8">
    <source>
        <dbReference type="Proteomes" id="UP000245657"/>
    </source>
</evidence>
<dbReference type="Pfam" id="PF00881">
    <property type="entry name" value="Nitroreductase"/>
    <property type="match status" value="1"/>
</dbReference>
<evidence type="ECO:0000259" key="6">
    <source>
        <dbReference type="PROSITE" id="PS51379"/>
    </source>
</evidence>
<dbReference type="InterPro" id="IPR029479">
    <property type="entry name" value="Nitroreductase"/>
</dbReference>
<dbReference type="PANTHER" id="PTHR43673">
    <property type="entry name" value="NAD(P)H NITROREDUCTASE YDGI-RELATED"/>
    <property type="match status" value="1"/>
</dbReference>
<evidence type="ECO:0000313" key="7">
    <source>
        <dbReference type="EMBL" id="PWR69835.1"/>
    </source>
</evidence>
<dbReference type="CDD" id="cd02143">
    <property type="entry name" value="nitroreductase_FeS-like"/>
    <property type="match status" value="1"/>
</dbReference>
<evidence type="ECO:0000256" key="1">
    <source>
        <dbReference type="ARBA" id="ARBA00001917"/>
    </source>
</evidence>
<dbReference type="PROSITE" id="PS51379">
    <property type="entry name" value="4FE4S_FER_2"/>
    <property type="match status" value="2"/>
</dbReference>
<dbReference type="Proteomes" id="UP000245657">
    <property type="component" value="Unassembled WGS sequence"/>
</dbReference>
<sequence length="277" mass="30946">MVTGIHIDETLCTRCGVCSSLCPGELISLPTPSSVPEIPPEKLIRCIDCGHCEVFCPTKALTRDHQAGLPPSPEIKSLTPELLTSYLMNRRSIRMFRSESVPPEILLHILEIARYAPTGGNGQPVEWLIIRDLETIRKISELSIDWMRSIQSSDHPLKALFPKFLAQWDRGIDGICRNAPHLIMAHIPSGYHFPKGKPMAFIDGIIALTHVDIAAQAFGVGTCWAGLVAMAAVEYDPLRCFLDLPEERELVYALMAGYPRYKPGKIPERKPLNVEWR</sequence>
<dbReference type="SUPFAM" id="SSF55469">
    <property type="entry name" value="FMN-dependent nitroreductase-like"/>
    <property type="match status" value="1"/>
</dbReference>
<dbReference type="OrthoDB" id="51316at2157"/>
<dbReference type="Pfam" id="PF13187">
    <property type="entry name" value="Fer4_9"/>
    <property type="match status" value="1"/>
</dbReference>